<protein>
    <submittedName>
        <fullName evidence="2">Uncharacterized protein</fullName>
    </submittedName>
</protein>
<feature type="region of interest" description="Disordered" evidence="1">
    <location>
        <begin position="72"/>
        <end position="104"/>
    </location>
</feature>
<proteinExistence type="predicted"/>
<dbReference type="EMBL" id="JAULSN010000004">
    <property type="protein sequence ID" value="KAK3373886.1"/>
    <property type="molecule type" value="Genomic_DNA"/>
</dbReference>
<accession>A0AAE0N7S5</accession>
<organism evidence="2 3">
    <name type="scientific">Lasiosphaeria ovina</name>
    <dbReference type="NCBI Taxonomy" id="92902"/>
    <lineage>
        <taxon>Eukaryota</taxon>
        <taxon>Fungi</taxon>
        <taxon>Dikarya</taxon>
        <taxon>Ascomycota</taxon>
        <taxon>Pezizomycotina</taxon>
        <taxon>Sordariomycetes</taxon>
        <taxon>Sordariomycetidae</taxon>
        <taxon>Sordariales</taxon>
        <taxon>Lasiosphaeriaceae</taxon>
        <taxon>Lasiosphaeria</taxon>
    </lineage>
</organism>
<evidence type="ECO:0000256" key="1">
    <source>
        <dbReference type="SAM" id="MobiDB-lite"/>
    </source>
</evidence>
<dbReference type="AlphaFoldDB" id="A0AAE0N7S5"/>
<sequence length="104" mass="11860">MCRYYAHAFVCKHVTHSFASFCKPASMIQTACGERHIWQTIRMDEACDECKAWYSPPQPAYVHAPARRTPAINPEPKLGVTQPGWLMPRQVRDDSRAKKGTLKV</sequence>
<keyword evidence="3" id="KW-1185">Reference proteome</keyword>
<dbReference type="Proteomes" id="UP001287356">
    <property type="component" value="Unassembled WGS sequence"/>
</dbReference>
<evidence type="ECO:0000313" key="2">
    <source>
        <dbReference type="EMBL" id="KAK3373886.1"/>
    </source>
</evidence>
<name>A0AAE0N7S5_9PEZI</name>
<comment type="caution">
    <text evidence="2">The sequence shown here is derived from an EMBL/GenBank/DDBJ whole genome shotgun (WGS) entry which is preliminary data.</text>
</comment>
<reference evidence="2" key="1">
    <citation type="journal article" date="2023" name="Mol. Phylogenet. Evol.">
        <title>Genome-scale phylogeny and comparative genomics of the fungal order Sordariales.</title>
        <authorList>
            <person name="Hensen N."/>
            <person name="Bonometti L."/>
            <person name="Westerberg I."/>
            <person name="Brannstrom I.O."/>
            <person name="Guillou S."/>
            <person name="Cros-Aarteil S."/>
            <person name="Calhoun S."/>
            <person name="Haridas S."/>
            <person name="Kuo A."/>
            <person name="Mondo S."/>
            <person name="Pangilinan J."/>
            <person name="Riley R."/>
            <person name="LaButti K."/>
            <person name="Andreopoulos B."/>
            <person name="Lipzen A."/>
            <person name="Chen C."/>
            <person name="Yan M."/>
            <person name="Daum C."/>
            <person name="Ng V."/>
            <person name="Clum A."/>
            <person name="Steindorff A."/>
            <person name="Ohm R.A."/>
            <person name="Martin F."/>
            <person name="Silar P."/>
            <person name="Natvig D.O."/>
            <person name="Lalanne C."/>
            <person name="Gautier V."/>
            <person name="Ament-Velasquez S.L."/>
            <person name="Kruys A."/>
            <person name="Hutchinson M.I."/>
            <person name="Powell A.J."/>
            <person name="Barry K."/>
            <person name="Miller A.N."/>
            <person name="Grigoriev I.V."/>
            <person name="Debuchy R."/>
            <person name="Gladieux P."/>
            <person name="Hiltunen Thoren M."/>
            <person name="Johannesson H."/>
        </authorList>
    </citation>
    <scope>NUCLEOTIDE SEQUENCE</scope>
    <source>
        <strain evidence="2">CBS 958.72</strain>
    </source>
</reference>
<gene>
    <name evidence="2" type="ORF">B0T24DRAFT_667030</name>
</gene>
<evidence type="ECO:0000313" key="3">
    <source>
        <dbReference type="Proteomes" id="UP001287356"/>
    </source>
</evidence>
<reference evidence="2" key="2">
    <citation type="submission" date="2023-06" db="EMBL/GenBank/DDBJ databases">
        <authorList>
            <consortium name="Lawrence Berkeley National Laboratory"/>
            <person name="Haridas S."/>
            <person name="Hensen N."/>
            <person name="Bonometti L."/>
            <person name="Westerberg I."/>
            <person name="Brannstrom I.O."/>
            <person name="Guillou S."/>
            <person name="Cros-Aarteil S."/>
            <person name="Calhoun S."/>
            <person name="Kuo A."/>
            <person name="Mondo S."/>
            <person name="Pangilinan J."/>
            <person name="Riley R."/>
            <person name="Labutti K."/>
            <person name="Andreopoulos B."/>
            <person name="Lipzen A."/>
            <person name="Chen C."/>
            <person name="Yanf M."/>
            <person name="Daum C."/>
            <person name="Ng V."/>
            <person name="Clum A."/>
            <person name="Steindorff A."/>
            <person name="Ohm R."/>
            <person name="Martin F."/>
            <person name="Silar P."/>
            <person name="Natvig D."/>
            <person name="Lalanne C."/>
            <person name="Gautier V."/>
            <person name="Ament-Velasquez S.L."/>
            <person name="Kruys A."/>
            <person name="Hutchinson M.I."/>
            <person name="Powell A.J."/>
            <person name="Barry K."/>
            <person name="Miller A.N."/>
            <person name="Grigoriev I.V."/>
            <person name="Debuchy R."/>
            <person name="Gladieux P."/>
            <person name="Thoren M.H."/>
            <person name="Johannesson H."/>
        </authorList>
    </citation>
    <scope>NUCLEOTIDE SEQUENCE</scope>
    <source>
        <strain evidence="2">CBS 958.72</strain>
    </source>
</reference>